<name>A0A0S2SDL5_9GAMM</name>
<gene>
    <name evidence="1" type="ORF">WL1483_394</name>
</gene>
<dbReference type="KEGG" id="asr:WL1483_394"/>
<protein>
    <submittedName>
        <fullName evidence="1">Uncharacterized protein</fullName>
    </submittedName>
</protein>
<sequence length="52" mass="5484">MPTQGEGGIDGLLVVEGVEARQLLLQALQLPLQRGESRAQLVLMRGGTGAQQ</sequence>
<evidence type="ECO:0000313" key="2">
    <source>
        <dbReference type="Proteomes" id="UP000058114"/>
    </source>
</evidence>
<reference evidence="2" key="1">
    <citation type="submission" date="2015-10" db="EMBL/GenBank/DDBJ databases">
        <title>Complete Genome Sequence of Aeromonas schubertii strain WL1483.</title>
        <authorList>
            <person name="Liu L."/>
        </authorList>
    </citation>
    <scope>NUCLEOTIDE SEQUENCE [LARGE SCALE GENOMIC DNA]</scope>
    <source>
        <strain evidence="2">WL1483</strain>
    </source>
</reference>
<reference evidence="1 2" key="2">
    <citation type="journal article" date="2016" name="Genome Announc.">
        <title>Complete Genome Sequence of the Highly Virulent Aeromonas schubertii Strain WL1483, Isolated from Diseased Snakehead Fish (Channa argus) in China.</title>
        <authorList>
            <person name="Liu L."/>
            <person name="Li N."/>
            <person name="Zhang D."/>
            <person name="Fu X."/>
            <person name="Shi C."/>
            <person name="Lin Q."/>
            <person name="Hao G."/>
        </authorList>
    </citation>
    <scope>NUCLEOTIDE SEQUENCE [LARGE SCALE GENOMIC DNA]</scope>
    <source>
        <strain evidence="1 2">WL1483</strain>
    </source>
</reference>
<dbReference type="Proteomes" id="UP000058114">
    <property type="component" value="Chromosome"/>
</dbReference>
<proteinExistence type="predicted"/>
<evidence type="ECO:0000313" key="1">
    <source>
        <dbReference type="EMBL" id="ALP39813.1"/>
    </source>
</evidence>
<dbReference type="PATRIC" id="fig|652.5.peg.3411"/>
<dbReference type="AlphaFoldDB" id="A0A0S2SDL5"/>
<dbReference type="EMBL" id="CP013067">
    <property type="protein sequence ID" value="ALP39813.1"/>
    <property type="molecule type" value="Genomic_DNA"/>
</dbReference>
<accession>A0A0S2SDL5</accession>
<organism evidence="1 2">
    <name type="scientific">Aeromonas schubertii</name>
    <dbReference type="NCBI Taxonomy" id="652"/>
    <lineage>
        <taxon>Bacteria</taxon>
        <taxon>Pseudomonadati</taxon>
        <taxon>Pseudomonadota</taxon>
        <taxon>Gammaproteobacteria</taxon>
        <taxon>Aeromonadales</taxon>
        <taxon>Aeromonadaceae</taxon>
        <taxon>Aeromonas</taxon>
    </lineage>
</organism>